<gene>
    <name evidence="8" type="ORF">C666_05925</name>
</gene>
<proteinExistence type="inferred from homology"/>
<accession>N6ZB87</accession>
<evidence type="ECO:0000256" key="3">
    <source>
        <dbReference type="ARBA" id="ARBA00022729"/>
    </source>
</evidence>
<dbReference type="STRING" id="1123367.GCA_000621305_02995"/>
<dbReference type="Proteomes" id="UP000013232">
    <property type="component" value="Unassembled WGS sequence"/>
</dbReference>
<comment type="caution">
    <text evidence="8">The sequence shown here is derived from an EMBL/GenBank/DDBJ whole genome shotgun (WGS) entry which is preliminary data.</text>
</comment>
<feature type="domain" description="Solute-binding protein family 3/N-terminal" evidence="7">
    <location>
        <begin position="34"/>
        <end position="258"/>
    </location>
</feature>
<keyword evidence="3 6" id="KW-0732">Signal</keyword>
<dbReference type="eggNOG" id="COG0715">
    <property type="taxonomic scope" value="Bacteria"/>
</dbReference>
<evidence type="ECO:0000256" key="1">
    <source>
        <dbReference type="ARBA" id="ARBA00010742"/>
    </source>
</evidence>
<evidence type="ECO:0000256" key="6">
    <source>
        <dbReference type="SAM" id="SignalP"/>
    </source>
</evidence>
<evidence type="ECO:0000256" key="4">
    <source>
        <dbReference type="ARBA" id="ARBA00055538"/>
    </source>
</evidence>
<reference evidence="8 9" key="1">
    <citation type="submission" date="2012-09" db="EMBL/GenBank/DDBJ databases">
        <title>Draft Genome Sequences of 6 Strains from Genus Thauera.</title>
        <authorList>
            <person name="Liu B."/>
            <person name="Shapleigh J.P."/>
            <person name="Frostegard A.H."/>
        </authorList>
    </citation>
    <scope>NUCLEOTIDE SEQUENCE [LARGE SCALE GENOMIC DNA]</scope>
    <source>
        <strain evidence="9">47Lol / DSM 12138</strain>
    </source>
</reference>
<dbReference type="SUPFAM" id="SSF53850">
    <property type="entry name" value="Periplasmic binding protein-like II"/>
    <property type="match status" value="1"/>
</dbReference>
<feature type="signal peptide" evidence="6">
    <location>
        <begin position="1"/>
        <end position="24"/>
    </location>
</feature>
<dbReference type="PANTHER" id="PTHR30024">
    <property type="entry name" value="ALIPHATIC SULFONATES-BINDING PROTEIN-RELATED"/>
    <property type="match status" value="1"/>
</dbReference>
<dbReference type="AlphaFoldDB" id="N6ZB87"/>
<dbReference type="PANTHER" id="PTHR30024:SF48">
    <property type="entry name" value="ABC TRANSPORTER SUBSTRATE-BINDING PROTEIN"/>
    <property type="match status" value="1"/>
</dbReference>
<dbReference type="OrthoDB" id="286202at2"/>
<dbReference type="FunFam" id="3.40.190.10:FF:000050">
    <property type="entry name" value="Sulfonate ABC transporter substrate-binding protein"/>
    <property type="match status" value="1"/>
</dbReference>
<feature type="chain" id="PRO_5004128960" description="Putative aliphatic sulfonates-binding protein" evidence="6">
    <location>
        <begin position="25"/>
        <end position="333"/>
    </location>
</feature>
<dbReference type="RefSeq" id="WP_004335444.1">
    <property type="nucleotide sequence ID" value="NZ_AMXE01000014.1"/>
</dbReference>
<evidence type="ECO:0000313" key="8">
    <source>
        <dbReference type="EMBL" id="ENO89434.1"/>
    </source>
</evidence>
<evidence type="ECO:0000256" key="2">
    <source>
        <dbReference type="ARBA" id="ARBA00022448"/>
    </source>
</evidence>
<keyword evidence="2" id="KW-0813">Transport</keyword>
<dbReference type="PROSITE" id="PS51257">
    <property type="entry name" value="PROKAR_LIPOPROTEIN"/>
    <property type="match status" value="1"/>
</dbReference>
<name>N6ZB87_THAL4</name>
<sequence length="333" mass="34595">MHSLRRWNALLFAALAALAMPGLAGCERAAAPGAADAGTAPVTLVLGDQVRMTRALVEASGAFDGIPYQVEWANFQGAAPLFEALKAGAVDTAPAGDSPTLAAAAAGTPFRIVAVATSSPRGVGIVVPAGSALRSIADLDGQELVVSSARGSIAHYLALGALKEAGVPAERTTLSYLQPVDALTAFKSGHIQAWATFDPYLASAELSGARVLRDGEGINSGDGYLAVSERALADPAKRAALADVVRRLARAQEWRNANIAAYTGLYARITGLAPDIAERVIGRGHTGLQPVTPAAIDRLRRVADVYAAERLLARDIDVARLFDTRLFPATVEP</sequence>
<evidence type="ECO:0000259" key="7">
    <source>
        <dbReference type="SMART" id="SM00062"/>
    </source>
</evidence>
<comment type="similarity">
    <text evidence="1">Belongs to the bacterial solute-binding protein SsuA/TauA family.</text>
</comment>
<protein>
    <recommendedName>
        <fullName evidence="5">Putative aliphatic sulfonates-binding protein</fullName>
    </recommendedName>
</protein>
<dbReference type="Gene3D" id="3.40.190.10">
    <property type="entry name" value="Periplasmic binding protein-like II"/>
    <property type="match status" value="2"/>
</dbReference>
<comment type="function">
    <text evidence="4">Part of a binding-protein-dependent transport system for aliphatic sulfonates. Putative binding protein.</text>
</comment>
<evidence type="ECO:0000256" key="5">
    <source>
        <dbReference type="ARBA" id="ARBA00070228"/>
    </source>
</evidence>
<dbReference type="InterPro" id="IPR001638">
    <property type="entry name" value="Solute-binding_3/MltF_N"/>
</dbReference>
<organism evidence="8 9">
    <name type="scientific">Thauera linaloolentis (strain DSM 12138 / JCM 21573 / CCUG 41526 / CIP 105981 / IAM 15112 / NBRC 102519 / 47Lol)</name>
    <dbReference type="NCBI Taxonomy" id="1123367"/>
    <lineage>
        <taxon>Bacteria</taxon>
        <taxon>Pseudomonadati</taxon>
        <taxon>Pseudomonadota</taxon>
        <taxon>Betaproteobacteria</taxon>
        <taxon>Rhodocyclales</taxon>
        <taxon>Zoogloeaceae</taxon>
        <taxon>Thauera</taxon>
    </lineage>
</organism>
<dbReference type="EMBL" id="AMXE01000014">
    <property type="protein sequence ID" value="ENO89434.1"/>
    <property type="molecule type" value="Genomic_DNA"/>
</dbReference>
<dbReference type="SMART" id="SM00062">
    <property type="entry name" value="PBPb"/>
    <property type="match status" value="1"/>
</dbReference>
<dbReference type="Pfam" id="PF13379">
    <property type="entry name" value="NMT1_2"/>
    <property type="match status" value="1"/>
</dbReference>
<dbReference type="CDD" id="cd13558">
    <property type="entry name" value="PBP2_SsuA_like_2"/>
    <property type="match status" value="1"/>
</dbReference>
<keyword evidence="9" id="KW-1185">Reference proteome</keyword>
<evidence type="ECO:0000313" key="9">
    <source>
        <dbReference type="Proteomes" id="UP000013232"/>
    </source>
</evidence>